<dbReference type="EMBL" id="NDIQ01000022">
    <property type="protein sequence ID" value="PRT56903.1"/>
    <property type="molecule type" value="Genomic_DNA"/>
</dbReference>
<reference evidence="11 12" key="1">
    <citation type="submission" date="2017-04" db="EMBL/GenBank/DDBJ databases">
        <title>Genome sequencing of [Candida] sorbophila.</title>
        <authorList>
            <person name="Ahn J.O."/>
        </authorList>
    </citation>
    <scope>NUCLEOTIDE SEQUENCE [LARGE SCALE GENOMIC DNA]</scope>
    <source>
        <strain evidence="11 12">DS02</strain>
    </source>
</reference>
<feature type="transmembrane region" description="Helical" evidence="10">
    <location>
        <begin position="264"/>
        <end position="282"/>
    </location>
</feature>
<dbReference type="GO" id="GO:0043048">
    <property type="term" value="P:dolichyl monophosphate biosynthetic process"/>
    <property type="evidence" value="ECO:0007669"/>
    <property type="project" value="TreeGrafter"/>
</dbReference>
<dbReference type="Proteomes" id="UP000238350">
    <property type="component" value="Unassembled WGS sequence"/>
</dbReference>
<feature type="transmembrane region" description="Helical" evidence="10">
    <location>
        <begin position="137"/>
        <end position="156"/>
    </location>
</feature>
<evidence type="ECO:0000256" key="6">
    <source>
        <dbReference type="ARBA" id="ARBA00022777"/>
    </source>
</evidence>
<dbReference type="EC" id="2.7.1.108" evidence="3"/>
<keyword evidence="6 11" id="KW-0418">Kinase</keyword>
<comment type="caution">
    <text evidence="11">The sequence shown here is derived from an EMBL/GenBank/DDBJ whole genome shotgun (WGS) entry which is preliminary data.</text>
</comment>
<sequence>MTDAERAVTRSVLERKKRLRDRSFSAPRPQQPVKKLRADHPLTNTVICACLLGVPLVFAAKKGKLNDAFDENKVWVLAVSVVGLIIGQTFEAVLLPLLLSCVFHPASMGLTTQAAASLPLIGGYWQQINIVHHFSGGLIPALPIHLLLTGILRYIAKTSLTGTECTLIAGGLCCLLLDFGNKLYQAVLICGLLPFGATAVYLRRYISILMKRRPDNDKQLMNRLAINCYVAYLSSASVLFFYYLYHTGRFVEFFSLIGQGAPALGWWVLCFSVALLVAAYMLKGTSTMLDSRRKLWHVTVVFMFWNNSRSNVAPVALAVAIVLFLVCEAMRAAALPPFGKFLHEALRSFVDHRDTCGPLVISHIYLLTGIAWPIFIAGDSLACSRAGLICLGLGDTLASQIGKRYGRLRLFGHKSLEGTIGFFLVAAVGLKLSQVPNKPAILVAFATALLEATSVINDNLVLPSYMVAILKLLDA</sequence>
<dbReference type="InterPro" id="IPR032974">
    <property type="entry name" value="Polypren_kinase"/>
</dbReference>
<dbReference type="STRING" id="45607.A0A2T0FPI2"/>
<dbReference type="OrthoDB" id="377083at2759"/>
<accession>A0A2T0FPI2</accession>
<evidence type="ECO:0000256" key="8">
    <source>
        <dbReference type="ARBA" id="ARBA00022989"/>
    </source>
</evidence>
<dbReference type="PANTHER" id="PTHR13205:SF15">
    <property type="entry name" value="DOLICHOL KINASE"/>
    <property type="match status" value="1"/>
</dbReference>
<dbReference type="RefSeq" id="XP_024666848.1">
    <property type="nucleotide sequence ID" value="XM_024811080.1"/>
</dbReference>
<feature type="transmembrane region" description="Helical" evidence="10">
    <location>
        <begin position="183"/>
        <end position="203"/>
    </location>
</feature>
<keyword evidence="9 10" id="KW-0472">Membrane</keyword>
<dbReference type="AlphaFoldDB" id="A0A2T0FPI2"/>
<keyword evidence="7" id="KW-0256">Endoplasmic reticulum</keyword>
<gene>
    <name evidence="11" type="ORF">B9G98_04523</name>
</gene>
<evidence type="ECO:0000256" key="5">
    <source>
        <dbReference type="ARBA" id="ARBA00022692"/>
    </source>
</evidence>
<keyword evidence="12" id="KW-1185">Reference proteome</keyword>
<evidence type="ECO:0000256" key="7">
    <source>
        <dbReference type="ARBA" id="ARBA00022824"/>
    </source>
</evidence>
<evidence type="ECO:0000256" key="9">
    <source>
        <dbReference type="ARBA" id="ARBA00023136"/>
    </source>
</evidence>
<feature type="transmembrane region" description="Helical" evidence="10">
    <location>
        <begin position="42"/>
        <end position="60"/>
    </location>
</feature>
<name>A0A2T0FPI2_9ASCO</name>
<feature type="transmembrane region" description="Helical" evidence="10">
    <location>
        <begin position="312"/>
        <end position="334"/>
    </location>
</feature>
<evidence type="ECO:0000313" key="11">
    <source>
        <dbReference type="EMBL" id="PRT56903.1"/>
    </source>
</evidence>
<keyword evidence="4" id="KW-0808">Transferase</keyword>
<evidence type="ECO:0000313" key="12">
    <source>
        <dbReference type="Proteomes" id="UP000238350"/>
    </source>
</evidence>
<evidence type="ECO:0000256" key="10">
    <source>
        <dbReference type="SAM" id="Phobius"/>
    </source>
</evidence>
<dbReference type="GO" id="GO:0005789">
    <property type="term" value="C:endoplasmic reticulum membrane"/>
    <property type="evidence" value="ECO:0007669"/>
    <property type="project" value="UniProtKB-SubCell"/>
</dbReference>
<dbReference type="GO" id="GO:0004168">
    <property type="term" value="F:dolichol kinase activity"/>
    <property type="evidence" value="ECO:0007669"/>
    <property type="project" value="UniProtKB-EC"/>
</dbReference>
<dbReference type="GeneID" id="36518271"/>
<comment type="subcellular location">
    <subcellularLocation>
        <location evidence="1">Endoplasmic reticulum membrane</location>
        <topology evidence="1">Multi-pass membrane protein</topology>
    </subcellularLocation>
</comment>
<evidence type="ECO:0000256" key="3">
    <source>
        <dbReference type="ARBA" id="ARBA00012132"/>
    </source>
</evidence>
<evidence type="ECO:0000256" key="2">
    <source>
        <dbReference type="ARBA" id="ARBA00010794"/>
    </source>
</evidence>
<keyword evidence="5 10" id="KW-0812">Transmembrane</keyword>
<keyword evidence="8 10" id="KW-1133">Transmembrane helix</keyword>
<organism evidence="11 12">
    <name type="scientific">Wickerhamiella sorbophila</name>
    <dbReference type="NCBI Taxonomy" id="45607"/>
    <lineage>
        <taxon>Eukaryota</taxon>
        <taxon>Fungi</taxon>
        <taxon>Dikarya</taxon>
        <taxon>Ascomycota</taxon>
        <taxon>Saccharomycotina</taxon>
        <taxon>Dipodascomycetes</taxon>
        <taxon>Dipodascales</taxon>
        <taxon>Trichomonascaceae</taxon>
        <taxon>Wickerhamiella</taxon>
    </lineage>
</organism>
<feature type="transmembrane region" description="Helical" evidence="10">
    <location>
        <begin position="72"/>
        <end position="90"/>
    </location>
</feature>
<comment type="similarity">
    <text evidence="2">Belongs to the polyprenol kinase family.</text>
</comment>
<feature type="transmembrane region" description="Helical" evidence="10">
    <location>
        <begin position="224"/>
        <end position="244"/>
    </location>
</feature>
<protein>
    <recommendedName>
        <fullName evidence="3">dolichol kinase</fullName>
        <ecNumber evidence="3">2.7.1.108</ecNumber>
    </recommendedName>
</protein>
<evidence type="ECO:0000256" key="4">
    <source>
        <dbReference type="ARBA" id="ARBA00022679"/>
    </source>
</evidence>
<dbReference type="PANTHER" id="PTHR13205">
    <property type="entry name" value="TRANSMEMBRANE PROTEIN 15-RELATED"/>
    <property type="match status" value="1"/>
</dbReference>
<evidence type="ECO:0000256" key="1">
    <source>
        <dbReference type="ARBA" id="ARBA00004477"/>
    </source>
</evidence>
<proteinExistence type="inferred from homology"/>